<dbReference type="SUPFAM" id="SSF161111">
    <property type="entry name" value="Cation efflux protein transmembrane domain-like"/>
    <property type="match status" value="1"/>
</dbReference>
<dbReference type="InterPro" id="IPR027469">
    <property type="entry name" value="Cation_efflux_TMD_sf"/>
</dbReference>
<protein>
    <recommendedName>
        <fullName evidence="7">Cation efflux protein transmembrane domain-containing protein</fullName>
    </recommendedName>
</protein>
<evidence type="ECO:0000256" key="6">
    <source>
        <dbReference type="SAM" id="Phobius"/>
    </source>
</evidence>
<feature type="transmembrane region" description="Helical" evidence="6">
    <location>
        <begin position="188"/>
        <end position="206"/>
    </location>
</feature>
<dbReference type="EMBL" id="LDPZ01000023">
    <property type="protein sequence ID" value="KTQ95349.1"/>
    <property type="molecule type" value="Genomic_DNA"/>
</dbReference>
<evidence type="ECO:0000256" key="3">
    <source>
        <dbReference type="ARBA" id="ARBA00022692"/>
    </source>
</evidence>
<name>A0A175R798_9HYPH</name>
<dbReference type="InterPro" id="IPR058533">
    <property type="entry name" value="Cation_efflux_TM"/>
</dbReference>
<keyword evidence="5 6" id="KW-0472">Membrane</keyword>
<feature type="transmembrane region" description="Helical" evidence="6">
    <location>
        <begin position="113"/>
        <end position="133"/>
    </location>
</feature>
<dbReference type="AlphaFoldDB" id="A0A175R798"/>
<evidence type="ECO:0000256" key="1">
    <source>
        <dbReference type="ARBA" id="ARBA00004141"/>
    </source>
</evidence>
<dbReference type="PANTHER" id="PTHR43840">
    <property type="entry name" value="MITOCHONDRIAL METAL TRANSPORTER 1-RELATED"/>
    <property type="match status" value="1"/>
</dbReference>
<dbReference type="InterPro" id="IPR050291">
    <property type="entry name" value="CDF_Transporter"/>
</dbReference>
<reference evidence="8 9" key="1">
    <citation type="journal article" date="2016" name="Front. Microbiol.">
        <title>Genomic Resource of Rice Seed Associated Bacteria.</title>
        <authorList>
            <person name="Midha S."/>
            <person name="Bansal K."/>
            <person name="Sharma S."/>
            <person name="Kumar N."/>
            <person name="Patil P.P."/>
            <person name="Chaudhry V."/>
            <person name="Patil P.B."/>
        </authorList>
    </citation>
    <scope>NUCLEOTIDE SEQUENCE [LARGE SCALE GENOMIC DNA]</scope>
    <source>
        <strain evidence="8 9">NS226</strain>
    </source>
</reference>
<dbReference type="PATRIC" id="fig|401562.3.peg.2053"/>
<dbReference type="GO" id="GO:0005886">
    <property type="term" value="C:plasma membrane"/>
    <property type="evidence" value="ECO:0007669"/>
    <property type="project" value="TreeGrafter"/>
</dbReference>
<proteinExistence type="predicted"/>
<keyword evidence="4 6" id="KW-1133">Transmembrane helix</keyword>
<dbReference type="GO" id="GO:0006882">
    <property type="term" value="P:intracellular zinc ion homeostasis"/>
    <property type="evidence" value="ECO:0007669"/>
    <property type="project" value="TreeGrafter"/>
</dbReference>
<dbReference type="Proteomes" id="UP000078272">
    <property type="component" value="Unassembled WGS sequence"/>
</dbReference>
<keyword evidence="3 6" id="KW-0812">Transmembrane</keyword>
<feature type="transmembrane region" description="Helical" evidence="6">
    <location>
        <begin position="38"/>
        <end position="59"/>
    </location>
</feature>
<evidence type="ECO:0000313" key="9">
    <source>
        <dbReference type="Proteomes" id="UP000078272"/>
    </source>
</evidence>
<dbReference type="GO" id="GO:0015086">
    <property type="term" value="F:cadmium ion transmembrane transporter activity"/>
    <property type="evidence" value="ECO:0007669"/>
    <property type="project" value="TreeGrafter"/>
</dbReference>
<dbReference type="GO" id="GO:0015341">
    <property type="term" value="F:zinc efflux antiporter activity"/>
    <property type="evidence" value="ECO:0007669"/>
    <property type="project" value="TreeGrafter"/>
</dbReference>
<dbReference type="Pfam" id="PF01545">
    <property type="entry name" value="Cation_efflux"/>
    <property type="match status" value="1"/>
</dbReference>
<comment type="subcellular location">
    <subcellularLocation>
        <location evidence="1">Membrane</location>
        <topology evidence="1">Multi-pass membrane protein</topology>
    </subcellularLocation>
</comment>
<gene>
    <name evidence="8" type="ORF">NS226_12495</name>
</gene>
<evidence type="ECO:0000256" key="4">
    <source>
        <dbReference type="ARBA" id="ARBA00022989"/>
    </source>
</evidence>
<evidence type="ECO:0000313" key="8">
    <source>
        <dbReference type="EMBL" id="KTQ95349.1"/>
    </source>
</evidence>
<feature type="domain" description="Cation efflux protein transmembrane" evidence="7">
    <location>
        <begin position="12"/>
        <end position="213"/>
    </location>
</feature>
<keyword evidence="2" id="KW-0813">Transport</keyword>
<comment type="caution">
    <text evidence="8">The sequence shown here is derived from an EMBL/GenBank/DDBJ whole genome shotgun (WGS) entry which is preliminary data.</text>
</comment>
<dbReference type="RefSeq" id="WP_058635253.1">
    <property type="nucleotide sequence ID" value="NZ_LDPZ01000023.1"/>
</dbReference>
<dbReference type="PANTHER" id="PTHR43840:SF15">
    <property type="entry name" value="MITOCHONDRIAL METAL TRANSPORTER 1-RELATED"/>
    <property type="match status" value="1"/>
</dbReference>
<sequence>MPAAAPDESAVLKLSIAMTLLIGATGVVFGILSGSLSIAFDGVFSVVDASMTGMALLVTRLIARDTSQRFQMGFWHFEPMVLAFNGGLLSLLSFYAFVNAIGTILDGGRSLEFGWAIVYSFFVVVICIVMAIYGRRANRVLNSSFIALDAKGWVMSGAITAALLGAFIVAWALEGTPYAHWTPYVDPAILALLTLCLIPVPLQTVFKAFQDILLLAPADLDALARRVADETVRRHGFIRAHTYVSRAGRSRMVEIHFVVPAERDFGRIGAFDAIREEVGKAIGGAGPDRWLTVAFTGDEKWAV</sequence>
<evidence type="ECO:0000259" key="7">
    <source>
        <dbReference type="Pfam" id="PF01545"/>
    </source>
</evidence>
<organism evidence="8 9">
    <name type="scientific">Aureimonas ureilytica</name>
    <dbReference type="NCBI Taxonomy" id="401562"/>
    <lineage>
        <taxon>Bacteria</taxon>
        <taxon>Pseudomonadati</taxon>
        <taxon>Pseudomonadota</taxon>
        <taxon>Alphaproteobacteria</taxon>
        <taxon>Hyphomicrobiales</taxon>
        <taxon>Aurantimonadaceae</taxon>
        <taxon>Aureimonas</taxon>
    </lineage>
</organism>
<feature type="transmembrane region" description="Helical" evidence="6">
    <location>
        <begin position="80"/>
        <end position="101"/>
    </location>
</feature>
<dbReference type="GO" id="GO:0015093">
    <property type="term" value="F:ferrous iron transmembrane transporter activity"/>
    <property type="evidence" value="ECO:0007669"/>
    <property type="project" value="TreeGrafter"/>
</dbReference>
<accession>A0A175R798</accession>
<dbReference type="OrthoDB" id="2388015at2"/>
<evidence type="ECO:0000256" key="2">
    <source>
        <dbReference type="ARBA" id="ARBA00022448"/>
    </source>
</evidence>
<evidence type="ECO:0000256" key="5">
    <source>
        <dbReference type="ARBA" id="ARBA00023136"/>
    </source>
</evidence>
<feature type="transmembrane region" description="Helical" evidence="6">
    <location>
        <begin position="153"/>
        <end position="173"/>
    </location>
</feature>
<dbReference type="Gene3D" id="1.20.1510.10">
    <property type="entry name" value="Cation efflux protein transmembrane domain"/>
    <property type="match status" value="1"/>
</dbReference>
<feature type="transmembrane region" description="Helical" evidence="6">
    <location>
        <begin position="12"/>
        <end position="32"/>
    </location>
</feature>